<dbReference type="EMBL" id="NBEF01000011">
    <property type="protein sequence ID" value="OQQ91767.1"/>
    <property type="molecule type" value="Genomic_DNA"/>
</dbReference>
<evidence type="ECO:0000313" key="2">
    <source>
        <dbReference type="EMBL" id="ARU19826.1"/>
    </source>
</evidence>
<sequence>MIKKSVKAIIKDKNFVEYCSFYSVDSNEVVNDDSLMNHIQENQTSLEQLIAGYMEMGALNQEICGEFWNCECSSDHADELKE</sequence>
<evidence type="ECO:0000313" key="17">
    <source>
        <dbReference type="Proteomes" id="UP000192575"/>
    </source>
</evidence>
<reference evidence="12 22" key="7">
    <citation type="journal article" date="2018" name="Genome Announc.">
        <title>Fifty-Six Draft Genome Sequences of 10 Lactobacillus Species from 22 Commercial Dietary Supplements.</title>
        <authorList>
            <person name="Gangiredla J."/>
            <person name="Barnaba T.J."/>
            <person name="Mammel M.K."/>
            <person name="Lacher D.W."/>
            <person name="Elkins C.A."/>
            <person name="Lampel K.A."/>
            <person name="Whitehouse C.A."/>
            <person name="Tartera C."/>
        </authorList>
    </citation>
    <scope>NUCLEOTIDE SEQUENCE [LARGE SCALE GENOMIC DNA]</scope>
    <source>
        <strain evidence="12 22">DS11_12</strain>
    </source>
</reference>
<dbReference type="Proteomes" id="UP000471678">
    <property type="component" value="Unassembled WGS sequence"/>
</dbReference>
<organism evidence="1 15">
    <name type="scientific">Ligilactobacillus salivarius</name>
    <dbReference type="NCBI Taxonomy" id="1624"/>
    <lineage>
        <taxon>Bacteria</taxon>
        <taxon>Bacillati</taxon>
        <taxon>Bacillota</taxon>
        <taxon>Bacilli</taxon>
        <taxon>Lactobacillales</taxon>
        <taxon>Lactobacillaceae</taxon>
        <taxon>Ligilactobacillus</taxon>
    </lineage>
</organism>
<evidence type="ECO:0000313" key="1">
    <source>
        <dbReference type="EMBL" id="AIR10084.1"/>
    </source>
</evidence>
<proteinExistence type="predicted"/>
<dbReference type="EMBL" id="NBEY01000021">
    <property type="protein sequence ID" value="OQR25941.1"/>
    <property type="molecule type" value="Genomic_DNA"/>
</dbReference>
<dbReference type="EMBL" id="JARKHV010000014">
    <property type="protein sequence ID" value="MDF4187101.1"/>
    <property type="molecule type" value="Genomic_DNA"/>
</dbReference>
<dbReference type="Proteomes" id="UP000759256">
    <property type="component" value="Unassembled WGS sequence"/>
</dbReference>
<evidence type="ECO:0000313" key="3">
    <source>
        <dbReference type="EMBL" id="HJG16370.1"/>
    </source>
</evidence>
<evidence type="ECO:0000313" key="11">
    <source>
        <dbReference type="EMBL" id="PAY44511.1"/>
    </source>
</evidence>
<dbReference type="GeneID" id="89465042"/>
<reference evidence="20" key="5">
    <citation type="submission" date="2017-04" db="EMBL/GenBank/DDBJ databases">
        <title>Function of individual gut microbiota members based on whole genome sequencing of pure cultures obtained from chicken caecum.</title>
        <authorList>
            <person name="Medvecky M."/>
            <person name="Cejkova D."/>
            <person name="Polansky O."/>
            <person name="Karasova D."/>
            <person name="Kubasova T."/>
            <person name="Cizek A."/>
            <person name="Rychlik I."/>
        </authorList>
    </citation>
    <scope>NUCLEOTIDE SEQUENCE [LARGE SCALE GENOMIC DNA]</scope>
    <source>
        <strain evidence="20">An84</strain>
    </source>
</reference>
<dbReference type="AlphaFoldDB" id="A0A089QAH0"/>
<dbReference type="EMBL" id="JAUIQT010000001">
    <property type="protein sequence ID" value="MDN4833906.1"/>
    <property type="molecule type" value="Genomic_DNA"/>
</dbReference>
<dbReference type="Proteomes" id="UP000029488">
    <property type="component" value="Chromosome"/>
</dbReference>
<name>A0A089QAH0_9LACO</name>
<dbReference type="Proteomes" id="UP001174888">
    <property type="component" value="Unassembled WGS sequence"/>
</dbReference>
<reference evidence="16 17" key="3">
    <citation type="submission" date="2017-03" db="EMBL/GenBank/DDBJ databases">
        <title>Phylogenomics and comparative genomics of Lactobacillus salivarius, a mammalian gut commensal.</title>
        <authorList>
            <person name="Harris H.M."/>
        </authorList>
    </citation>
    <scope>NUCLEOTIDE SEQUENCE [LARGE SCALE GENOMIC DNA]</scope>
    <source>
        <strain evidence="9 16">AH4231</strain>
        <strain evidence="8 17">JCM 1047</strain>
        <strain evidence="7 18">LMG 14477</strain>
    </source>
</reference>
<accession>A0A089QAH0</accession>
<reference evidence="6 24" key="9">
    <citation type="journal article" date="2020" name="Food Funct.">
        <title>Screening of Lactobacillus salivarius strains from the feces of Chinese populations and the evaluation of their effects against intestinal inflammation in mice.</title>
        <authorList>
            <person name="Zhai Q."/>
            <person name="Shen X."/>
            <person name="Cen S."/>
            <person name="Zhang C."/>
            <person name="Tian F."/>
            <person name="Zhao J."/>
            <person name="Zhang H."/>
            <person name="Xue Y."/>
            <person name="Chen W."/>
        </authorList>
    </citation>
    <scope>NUCLEOTIDE SEQUENCE [LARGE SCALE GENOMIC DNA]</scope>
    <source>
        <strain evidence="6 24">FYNDL5_1.scaf</strain>
    </source>
</reference>
<evidence type="ECO:0000313" key="16">
    <source>
        <dbReference type="Proteomes" id="UP000192353"/>
    </source>
</evidence>
<dbReference type="Proteomes" id="UP001231316">
    <property type="component" value="Chromosome"/>
</dbReference>
<protein>
    <submittedName>
        <fullName evidence="2">Antitoxin</fullName>
    </submittedName>
</protein>
<dbReference type="Proteomes" id="UP000245607">
    <property type="component" value="Unassembled WGS sequence"/>
</dbReference>
<evidence type="ECO:0000313" key="9">
    <source>
        <dbReference type="EMBL" id="OQR25941.1"/>
    </source>
</evidence>
<dbReference type="Proteomes" id="UP000196255">
    <property type="component" value="Unassembled WGS sequence"/>
</dbReference>
<evidence type="ECO:0000313" key="23">
    <source>
        <dbReference type="Proteomes" id="UP000245607"/>
    </source>
</evidence>
<dbReference type="Proteomes" id="UP001213566">
    <property type="component" value="Unassembled WGS sequence"/>
</dbReference>
<reference evidence="3" key="11">
    <citation type="submission" date="2021-09" db="EMBL/GenBank/DDBJ databases">
        <authorList>
            <person name="Gilroy R."/>
        </authorList>
    </citation>
    <scope>NUCLEOTIDE SEQUENCE</scope>
    <source>
        <strain evidence="3">CHK189-29639</strain>
    </source>
</reference>
<evidence type="ECO:0000313" key="18">
    <source>
        <dbReference type="Proteomes" id="UP000192638"/>
    </source>
</evidence>
<reference evidence="3" key="10">
    <citation type="journal article" date="2021" name="PeerJ">
        <title>Extensive microbial diversity within the chicken gut microbiome revealed by metagenomics and culture.</title>
        <authorList>
            <person name="Gilroy R."/>
            <person name="Ravi A."/>
            <person name="Getino M."/>
            <person name="Pursley I."/>
            <person name="Horton D.L."/>
            <person name="Alikhan N.F."/>
            <person name="Baker D."/>
            <person name="Gharbi K."/>
            <person name="Hall N."/>
            <person name="Watson M."/>
            <person name="Adriaenssens E.M."/>
            <person name="Foster-Nyarko E."/>
            <person name="Jarju S."/>
            <person name="Secka A."/>
            <person name="Antonio M."/>
            <person name="Oren A."/>
            <person name="Chaudhuri R.R."/>
            <person name="La Ragione R."/>
            <person name="Hildebrand F."/>
            <person name="Pallen M.J."/>
        </authorList>
    </citation>
    <scope>NUCLEOTIDE SEQUENCE</scope>
    <source>
        <strain evidence="3">CHK189-29639</strain>
    </source>
</reference>
<reference evidence="11 21" key="2">
    <citation type="submission" date="2016-05" db="EMBL/GenBank/DDBJ databases">
        <authorList>
            <person name="Lee J.-Y."/>
            <person name="Kim E.B."/>
            <person name="Choi Y.-J."/>
        </authorList>
    </citation>
    <scope>NUCLEOTIDE SEQUENCE [LARGE SCALE GENOMIC DNA]</scope>
    <source>
        <strain evidence="11 21">KLA006</strain>
    </source>
</reference>
<evidence type="ECO:0000313" key="4">
    <source>
        <dbReference type="EMBL" id="MDF4187101.1"/>
    </source>
</evidence>
<evidence type="ECO:0000313" key="8">
    <source>
        <dbReference type="EMBL" id="OQQ91767.1"/>
    </source>
</evidence>
<gene>
    <name evidence="11" type="ORF">A8C52_10805</name>
    <name evidence="10" type="ORF">B5G36_08280</name>
    <name evidence="9" type="ORF">B6U37_01840</name>
    <name evidence="8" type="ORF">B6U56_01755</name>
    <name evidence="7" type="ORF">B6U60_01480</name>
    <name evidence="2" type="ORF">B7R82_07595</name>
    <name evidence="13" type="ORF">DB362_06545</name>
    <name evidence="12" type="ORF">DBP89_08225</name>
    <name evidence="6" type="ORF">FYL25_09340</name>
    <name evidence="3" type="ORF">K8V06_09585</name>
    <name evidence="1" type="ORF">LSJ_0344</name>
    <name evidence="4" type="ORF">PV940_08760</name>
    <name evidence="14" type="ORF">QFE45_01790</name>
    <name evidence="5" type="ORF">QYC35_06795</name>
</gene>
<dbReference type="EMBL" id="CP020858">
    <property type="protein sequence ID" value="ARU19826.1"/>
    <property type="molecule type" value="Genomic_DNA"/>
</dbReference>
<reference evidence="14" key="13">
    <citation type="submission" date="2023-04" db="EMBL/GenBank/DDBJ databases">
        <title>Four porcine-derived lactic acid bacteria strains analyses and their evaluation as potential probiotics based on genomics.</title>
        <authorList>
            <person name="Niu D."/>
        </authorList>
    </citation>
    <scope>NUCLEOTIDE SEQUENCE</scope>
    <source>
        <strain evidence="14">ZSA5</strain>
    </source>
</reference>
<evidence type="ECO:0000313" key="6">
    <source>
        <dbReference type="EMBL" id="MYY65590.1"/>
    </source>
</evidence>
<dbReference type="Proteomes" id="UP000195378">
    <property type="component" value="Chromosome"/>
</dbReference>
<evidence type="ECO:0000313" key="7">
    <source>
        <dbReference type="EMBL" id="OQQ86092.1"/>
    </source>
</evidence>
<dbReference type="RefSeq" id="WP_003699582.1">
    <property type="nucleotide sequence ID" value="NZ_CABMGV010000001.1"/>
</dbReference>
<evidence type="ECO:0000313" key="22">
    <source>
        <dbReference type="Proteomes" id="UP000244552"/>
    </source>
</evidence>
<dbReference type="Proteomes" id="UP000244552">
    <property type="component" value="Unassembled WGS sequence"/>
</dbReference>
<dbReference type="Proteomes" id="UP000192638">
    <property type="component" value="Unassembled WGS sequence"/>
</dbReference>
<dbReference type="EMBL" id="CP123971">
    <property type="protein sequence ID" value="WII28889.1"/>
    <property type="molecule type" value="Genomic_DNA"/>
</dbReference>
<dbReference type="Proteomes" id="UP000218139">
    <property type="component" value="Unassembled WGS sequence"/>
</dbReference>
<reference evidence="13 23" key="8">
    <citation type="submission" date="2018-05" db="EMBL/GenBank/DDBJ databases">
        <title>Lactobacillus salivarius genome sequencing and assembly.</title>
        <authorList>
            <person name="Audisio C."/>
            <person name="Albarracin L."/>
            <person name="Torres M.J."/>
            <person name="Hebert E.M."/>
            <person name="Saavedra L."/>
        </authorList>
    </citation>
    <scope>NUCLEOTIDE SEQUENCE [LARGE SCALE GENOMIC DNA]</scope>
    <source>
        <strain evidence="13 23">A3iob</strain>
    </source>
</reference>
<evidence type="ECO:0000313" key="14">
    <source>
        <dbReference type="EMBL" id="WII28889.1"/>
    </source>
</evidence>
<evidence type="ECO:0000313" key="15">
    <source>
        <dbReference type="Proteomes" id="UP000029488"/>
    </source>
</evidence>
<evidence type="ECO:0000313" key="13">
    <source>
        <dbReference type="EMBL" id="PWG51922.1"/>
    </source>
</evidence>
<reference evidence="10" key="6">
    <citation type="journal article" date="2018" name="BMC Genomics">
        <title>Whole genome sequencing and function prediction of 133 gut anaerobes isolated from chicken caecum in pure cultures.</title>
        <authorList>
            <person name="Medvecky M."/>
            <person name="Cejkova D."/>
            <person name="Polansky O."/>
            <person name="Karasova D."/>
            <person name="Kubasova T."/>
            <person name="Cizek A."/>
            <person name="Rychlik I."/>
        </authorList>
    </citation>
    <scope>NUCLEOTIDE SEQUENCE</scope>
    <source>
        <strain evidence="10">An84</strain>
    </source>
</reference>
<dbReference type="EMBL" id="NFHF01000021">
    <property type="protein sequence ID" value="OUN17895.1"/>
    <property type="molecule type" value="Genomic_DNA"/>
</dbReference>
<reference evidence="5" key="14">
    <citation type="submission" date="2023-07" db="EMBL/GenBank/DDBJ databases">
        <title>Complete genome sequence of Ligilactobacillus salivarius SRCM217594 isolated from Gallus gallus domesticus feces.</title>
        <authorList>
            <person name="Yang H.-G."/>
            <person name="Ryu M.-S."/>
            <person name="Ha G.-S."/>
            <person name="Yang H.-J."/>
            <person name="Jeong D.-Y."/>
        </authorList>
    </citation>
    <scope>NUCLEOTIDE SEQUENCE</scope>
    <source>
        <strain evidence="5">SRCM217594</strain>
    </source>
</reference>
<dbReference type="Proteomes" id="UP000192575">
    <property type="component" value="Unassembled WGS sequence"/>
</dbReference>
<dbReference type="Proteomes" id="UP000192353">
    <property type="component" value="Unassembled WGS sequence"/>
</dbReference>
<evidence type="ECO:0000313" key="20">
    <source>
        <dbReference type="Proteomes" id="UP000196255"/>
    </source>
</evidence>
<dbReference type="EMBL" id="NBEB01000020">
    <property type="protein sequence ID" value="OQQ86092.1"/>
    <property type="molecule type" value="Genomic_DNA"/>
</dbReference>
<evidence type="ECO:0000313" key="24">
    <source>
        <dbReference type="Proteomes" id="UP000471678"/>
    </source>
</evidence>
<reference evidence="1 15" key="1">
    <citation type="journal article" date="2014" name="BMC Genomics">
        <title>Unusual genome complexity in Lactobacillus salivarius JCM1046.</title>
        <authorList>
            <person name="Raftis E.J."/>
            <person name="Forde B.M."/>
            <person name="Claesson M.J."/>
            <person name="O'Toole P.W."/>
        </authorList>
    </citation>
    <scope>NUCLEOTIDE SEQUENCE [LARGE SCALE GENOMIC DNA]</scope>
    <source>
        <strain evidence="1 15">JCM1046</strain>
    </source>
</reference>
<dbReference type="EMBL" id="CP007646">
    <property type="protein sequence ID" value="AIR10084.1"/>
    <property type="molecule type" value="Genomic_DNA"/>
</dbReference>
<dbReference type="EMBL" id="QAGV01000011">
    <property type="protein sequence ID" value="PTR94690.1"/>
    <property type="molecule type" value="Genomic_DNA"/>
</dbReference>
<evidence type="ECO:0000313" key="21">
    <source>
        <dbReference type="Proteomes" id="UP000218139"/>
    </source>
</evidence>
<dbReference type="Gene3D" id="1.10.1220.10">
    <property type="entry name" value="Met repressor-like"/>
    <property type="match status" value="1"/>
</dbReference>
<evidence type="ECO:0000313" key="12">
    <source>
        <dbReference type="EMBL" id="PTR94690.1"/>
    </source>
</evidence>
<reference evidence="4" key="12">
    <citation type="submission" date="2023-02" db="EMBL/GenBank/DDBJ databases">
        <title>Draft Whole-Genome Sequences of competitive exclusion Lactobacillus salivarius strains for Poultry.</title>
        <authorList>
            <person name="Ma L.M."/>
            <person name="Lopez-Guerra N."/>
            <person name="Zhang G."/>
        </authorList>
    </citation>
    <scope>NUCLEOTIDE SEQUENCE</scope>
    <source>
        <strain evidence="4">Salm-9</strain>
    </source>
</reference>
<reference evidence="2 19" key="4">
    <citation type="submission" date="2017-04" db="EMBL/GenBank/DDBJ databases">
        <title>Complete genome sequence of Lactobacillus salivarius ZLS006, a probiotic strain isolated from healthy piglet.</title>
        <authorList>
            <person name="Zhang D."/>
        </authorList>
    </citation>
    <scope>NUCLEOTIDE SEQUENCE [LARGE SCALE GENOMIC DNA]</scope>
    <source>
        <strain evidence="2 19">ZLS006</strain>
    </source>
</reference>
<dbReference type="GO" id="GO:0006355">
    <property type="term" value="P:regulation of DNA-templated transcription"/>
    <property type="evidence" value="ECO:0007669"/>
    <property type="project" value="InterPro"/>
</dbReference>
<evidence type="ECO:0000313" key="5">
    <source>
        <dbReference type="EMBL" id="MDN4833906.1"/>
    </source>
</evidence>
<dbReference type="KEGG" id="lsj:LSJ_0344"/>
<dbReference type="EMBL" id="DYVK01000094">
    <property type="protein sequence ID" value="HJG16370.1"/>
    <property type="molecule type" value="Genomic_DNA"/>
</dbReference>
<dbReference type="EMBL" id="LXZO01000128">
    <property type="protein sequence ID" value="PAY44511.1"/>
    <property type="molecule type" value="Genomic_DNA"/>
</dbReference>
<dbReference type="InterPro" id="IPR013321">
    <property type="entry name" value="Arc_rbn_hlx_hlx"/>
</dbReference>
<dbReference type="EMBL" id="VSUB01000015">
    <property type="protein sequence ID" value="MYY65590.1"/>
    <property type="molecule type" value="Genomic_DNA"/>
</dbReference>
<dbReference type="EMBL" id="QFAS01000007">
    <property type="protein sequence ID" value="PWG51922.1"/>
    <property type="molecule type" value="Genomic_DNA"/>
</dbReference>
<evidence type="ECO:0000313" key="10">
    <source>
        <dbReference type="EMBL" id="OUN17895.1"/>
    </source>
</evidence>
<evidence type="ECO:0000313" key="19">
    <source>
        <dbReference type="Proteomes" id="UP000195378"/>
    </source>
</evidence>